<evidence type="ECO:0000313" key="3">
    <source>
        <dbReference type="EMBL" id="CAH1000248.1"/>
    </source>
</evidence>
<dbReference type="NCBIfam" id="TIGR04131">
    <property type="entry name" value="Bac_Flav_CTERM"/>
    <property type="match status" value="1"/>
</dbReference>
<dbReference type="EMBL" id="CAKLPZ010000001">
    <property type="protein sequence ID" value="CAH1000248.1"/>
    <property type="molecule type" value="Genomic_DNA"/>
</dbReference>
<dbReference type="Gene3D" id="2.60.40.10">
    <property type="entry name" value="Immunoglobulins"/>
    <property type="match status" value="1"/>
</dbReference>
<dbReference type="InterPro" id="IPR000601">
    <property type="entry name" value="PKD_dom"/>
</dbReference>
<dbReference type="RefSeq" id="WP_238750301.1">
    <property type="nucleotide sequence ID" value="NZ_CAKLPZ010000001.1"/>
</dbReference>
<reference evidence="3" key="1">
    <citation type="submission" date="2021-12" db="EMBL/GenBank/DDBJ databases">
        <authorList>
            <person name="Rodrigo-Torres L."/>
            <person name="Arahal R. D."/>
            <person name="Lucena T."/>
        </authorList>
    </citation>
    <scope>NUCLEOTIDE SEQUENCE</scope>
    <source>
        <strain evidence="3">CECT 8419</strain>
    </source>
</reference>
<evidence type="ECO:0000313" key="4">
    <source>
        <dbReference type="Proteomes" id="UP000837803"/>
    </source>
</evidence>
<keyword evidence="4" id="KW-1185">Reference proteome</keyword>
<gene>
    <name evidence="3" type="ORF">LEM8419_01397</name>
</gene>
<feature type="signal peptide" evidence="1">
    <location>
        <begin position="1"/>
        <end position="21"/>
    </location>
</feature>
<evidence type="ECO:0000259" key="2">
    <source>
        <dbReference type="Pfam" id="PF00801"/>
    </source>
</evidence>
<feature type="chain" id="PRO_5046137630" description="PKD domain-containing protein" evidence="1">
    <location>
        <begin position="22"/>
        <end position="788"/>
    </location>
</feature>
<protein>
    <recommendedName>
        <fullName evidence="2">PKD domain-containing protein</fullName>
    </recommendedName>
</protein>
<feature type="domain" description="PKD" evidence="2">
    <location>
        <begin position="519"/>
        <end position="594"/>
    </location>
</feature>
<sequence>MARRFLPLFAFCLLFSFAGWAQTDPCGLVSILNNDELAICQGDEVTFQLSLQLPGATISWSPASEFGDQVNDSQPTIEPQFSGFYRVTASGPAGCVLTDSVFIDVDRLVVPQLIDAQTVCQGSRINLLDSPLTDTGDTEYELQGDGRTIVTATAPNFRVQVDSATTYTLIARSENGSCTERQTVRLEVVDGFFDIPQDTIFACLGSDSLVLTVIDTPAVDRVITWSPDRFSNGRPTGNQFVVQPVADITYFARTTINGCERVDSVAVRLDSLPQDLGLTVDPVKDPYCQGDTFTVRTPTFDNGDFPLIESEWVVAPGLQSPRELLSAVFIAQDTALLTRVTRNGACLDTAQTLVNVVTPPVVSFSPIDPVVCPDEPLQITATFEQGEGELEWTDAMGTLSCTDCLNPVARVSSDIEYTVKVLSGGSACTSDLTYAITVDPAVNPILTDALTLCPGDSRQLIVGNIDSTSTYRITGGGEELTDPFGLVTPTETTTYTIESTGDCGTFTQELTLVVGGAYTVTASGPETICANENITLSAVTDPENTTGTFSWTLPGGVVQTGQEITVSDPIPGTYVVTFRDAAGCGSATDSISVTILDDDILPIIQGTLEDGSIVPTNGTVFAGSTIELSVTNLPVDRNYSFAWEGNYDPTSGTGDPLRVNLPRTLDGQQPENLSYTVTVTTDEGGCTFEARYFLNVEQSQVQVPDFFTPDNDGRNDRFRLFFNGQISDYTMIVYNRWGQKVFTSNDPLEGWDGTKDGTPQNADVYLYLAKFRQDGAELQEEGQVSLIR</sequence>
<name>A0ABN8F7K5_9BACT</name>
<dbReference type="Pfam" id="PF00801">
    <property type="entry name" value="PKD"/>
    <property type="match status" value="1"/>
</dbReference>
<dbReference type="SUPFAM" id="SSF49299">
    <property type="entry name" value="PKD domain"/>
    <property type="match status" value="1"/>
</dbReference>
<dbReference type="Proteomes" id="UP000837803">
    <property type="component" value="Unassembled WGS sequence"/>
</dbReference>
<keyword evidence="1" id="KW-0732">Signal</keyword>
<dbReference type="InterPro" id="IPR035986">
    <property type="entry name" value="PKD_dom_sf"/>
</dbReference>
<dbReference type="Pfam" id="PF13585">
    <property type="entry name" value="CHU_C"/>
    <property type="match status" value="1"/>
</dbReference>
<comment type="caution">
    <text evidence="3">The sequence shown here is derived from an EMBL/GenBank/DDBJ whole genome shotgun (WGS) entry which is preliminary data.</text>
</comment>
<dbReference type="InterPro" id="IPR013783">
    <property type="entry name" value="Ig-like_fold"/>
</dbReference>
<proteinExistence type="predicted"/>
<organism evidence="3 4">
    <name type="scientific">Neolewinella maritima</name>
    <dbReference type="NCBI Taxonomy" id="1383882"/>
    <lineage>
        <taxon>Bacteria</taxon>
        <taxon>Pseudomonadati</taxon>
        <taxon>Bacteroidota</taxon>
        <taxon>Saprospiria</taxon>
        <taxon>Saprospirales</taxon>
        <taxon>Lewinellaceae</taxon>
        <taxon>Neolewinella</taxon>
    </lineage>
</organism>
<dbReference type="InterPro" id="IPR026341">
    <property type="entry name" value="T9SS_type_B"/>
</dbReference>
<accession>A0ABN8F7K5</accession>
<evidence type="ECO:0000256" key="1">
    <source>
        <dbReference type="SAM" id="SignalP"/>
    </source>
</evidence>